<gene>
    <name evidence="2" type="ORF">GV832_21125</name>
</gene>
<comment type="caution">
    <text evidence="2">The sequence shown here is derived from an EMBL/GenBank/DDBJ whole genome shotgun (WGS) entry which is preliminary data.</text>
</comment>
<keyword evidence="1" id="KW-0472">Membrane</keyword>
<dbReference type="RefSeq" id="WP_168776866.1">
    <property type="nucleotide sequence ID" value="NZ_JAABNR010000050.1"/>
</dbReference>
<evidence type="ECO:0000313" key="2">
    <source>
        <dbReference type="EMBL" id="NBZ90088.1"/>
    </source>
</evidence>
<dbReference type="Proteomes" id="UP001193501">
    <property type="component" value="Unassembled WGS sequence"/>
</dbReference>
<dbReference type="AlphaFoldDB" id="A0AAE4YCP5"/>
<dbReference type="PROSITE" id="PS51257">
    <property type="entry name" value="PROKAR_LIPOPROTEIN"/>
    <property type="match status" value="1"/>
</dbReference>
<organism evidence="2 3">
    <name type="scientific">Stagnihabitans tardus</name>
    <dbReference type="NCBI Taxonomy" id="2699202"/>
    <lineage>
        <taxon>Bacteria</taxon>
        <taxon>Pseudomonadati</taxon>
        <taxon>Pseudomonadota</taxon>
        <taxon>Alphaproteobacteria</taxon>
        <taxon>Rhodobacterales</taxon>
        <taxon>Paracoccaceae</taxon>
        <taxon>Stagnihabitans</taxon>
    </lineage>
</organism>
<sequence length="93" mass="9794">MKDLLRILAFLFALILCGVALLTGGCSILFTPALFQSGEFAGPDLLPIWATGLGIAAVCITIAVLIFRRLSRPALPSAATFAGEETKDETKSP</sequence>
<keyword evidence="1" id="KW-1133">Transmembrane helix</keyword>
<keyword evidence="3" id="KW-1185">Reference proteome</keyword>
<name>A0AAE4YCP5_9RHOB</name>
<feature type="transmembrane region" description="Helical" evidence="1">
    <location>
        <begin position="46"/>
        <end position="67"/>
    </location>
</feature>
<proteinExistence type="predicted"/>
<evidence type="ECO:0000313" key="3">
    <source>
        <dbReference type="Proteomes" id="UP001193501"/>
    </source>
</evidence>
<keyword evidence="1" id="KW-0812">Transmembrane</keyword>
<evidence type="ECO:0000256" key="1">
    <source>
        <dbReference type="SAM" id="Phobius"/>
    </source>
</evidence>
<protein>
    <submittedName>
        <fullName evidence="2">Uncharacterized protein</fullName>
    </submittedName>
</protein>
<dbReference type="EMBL" id="JAABNR010000050">
    <property type="protein sequence ID" value="NBZ90088.1"/>
    <property type="molecule type" value="Genomic_DNA"/>
</dbReference>
<reference evidence="2" key="1">
    <citation type="submission" date="2020-01" db="EMBL/GenBank/DDBJ databases">
        <authorList>
            <person name="Chen W.-M."/>
        </authorList>
    </citation>
    <scope>NUCLEOTIDE SEQUENCE</scope>
    <source>
        <strain evidence="2">CYK-10</strain>
    </source>
</reference>
<feature type="transmembrane region" description="Helical" evidence="1">
    <location>
        <begin position="7"/>
        <end position="34"/>
    </location>
</feature>
<accession>A0AAE4YCP5</accession>